<proteinExistence type="predicted"/>
<sequence length="159" mass="17808">MMKDSESEGQGGVCGKILKALNNVTSVFGYFSRNPKSGRKPKVAAMSDDHQRNDPAKATKFELVVHQQNDQNLCFASNSKEVVVEYNHSSVDTEIPKSTKTEASDDLQNQDYRFSRYIHHVKNKIMCSFDDDDDDEVSHYVHPSKFNTTTTAIASSILA</sequence>
<accession>A0ABS8SVC6</accession>
<name>A0ABS8SVC6_DATST</name>
<gene>
    <name evidence="1" type="ORF">HAX54_049125</name>
</gene>
<evidence type="ECO:0000313" key="2">
    <source>
        <dbReference type="Proteomes" id="UP000823775"/>
    </source>
</evidence>
<keyword evidence="2" id="KW-1185">Reference proteome</keyword>
<dbReference type="Proteomes" id="UP000823775">
    <property type="component" value="Unassembled WGS sequence"/>
</dbReference>
<protein>
    <submittedName>
        <fullName evidence="1">Uncharacterized protein</fullName>
    </submittedName>
</protein>
<evidence type="ECO:0000313" key="1">
    <source>
        <dbReference type="EMBL" id="MCD7462693.1"/>
    </source>
</evidence>
<reference evidence="1 2" key="1">
    <citation type="journal article" date="2021" name="BMC Genomics">
        <title>Datura genome reveals duplications of psychoactive alkaloid biosynthetic genes and high mutation rate following tissue culture.</title>
        <authorList>
            <person name="Rajewski A."/>
            <person name="Carter-House D."/>
            <person name="Stajich J."/>
            <person name="Litt A."/>
        </authorList>
    </citation>
    <scope>NUCLEOTIDE SEQUENCE [LARGE SCALE GENOMIC DNA]</scope>
    <source>
        <strain evidence="1">AR-01</strain>
    </source>
</reference>
<comment type="caution">
    <text evidence="1">The sequence shown here is derived from an EMBL/GenBank/DDBJ whole genome shotgun (WGS) entry which is preliminary data.</text>
</comment>
<organism evidence="1 2">
    <name type="scientific">Datura stramonium</name>
    <name type="common">Jimsonweed</name>
    <name type="synonym">Common thornapple</name>
    <dbReference type="NCBI Taxonomy" id="4076"/>
    <lineage>
        <taxon>Eukaryota</taxon>
        <taxon>Viridiplantae</taxon>
        <taxon>Streptophyta</taxon>
        <taxon>Embryophyta</taxon>
        <taxon>Tracheophyta</taxon>
        <taxon>Spermatophyta</taxon>
        <taxon>Magnoliopsida</taxon>
        <taxon>eudicotyledons</taxon>
        <taxon>Gunneridae</taxon>
        <taxon>Pentapetalae</taxon>
        <taxon>asterids</taxon>
        <taxon>lamiids</taxon>
        <taxon>Solanales</taxon>
        <taxon>Solanaceae</taxon>
        <taxon>Solanoideae</taxon>
        <taxon>Datureae</taxon>
        <taxon>Datura</taxon>
    </lineage>
</organism>
<dbReference type="EMBL" id="JACEIK010000827">
    <property type="protein sequence ID" value="MCD7462693.1"/>
    <property type="molecule type" value="Genomic_DNA"/>
</dbReference>